<dbReference type="SUPFAM" id="SSF53032">
    <property type="entry name" value="tRNA-intron endonuclease catalytic domain-like"/>
    <property type="match status" value="1"/>
</dbReference>
<evidence type="ECO:0000313" key="5">
    <source>
        <dbReference type="EMBL" id="AAW45947.2"/>
    </source>
</evidence>
<feature type="region of interest" description="Disordered" evidence="3">
    <location>
        <begin position="115"/>
        <end position="159"/>
    </location>
</feature>
<dbReference type="EMBL" id="AE017350">
    <property type="protein sequence ID" value="AAW45947.2"/>
    <property type="molecule type" value="Genomic_DNA"/>
</dbReference>
<name>Q5KAQ8_CRYD1</name>
<evidence type="ECO:0000256" key="2">
    <source>
        <dbReference type="ARBA" id="ARBA00022694"/>
    </source>
</evidence>
<dbReference type="OrthoDB" id="10002170at2759"/>
<feature type="compositionally biased region" description="Basic and acidic residues" evidence="3">
    <location>
        <begin position="122"/>
        <end position="149"/>
    </location>
</feature>
<dbReference type="HOGENOM" id="CLU_1461250_0_0_1"/>
<protein>
    <recommendedName>
        <fullName evidence="4">tRNA-splicing endonuclease subunit Sen15 domain-containing protein</fullName>
    </recommendedName>
</protein>
<dbReference type="eggNOG" id="ENOG502RB5Y">
    <property type="taxonomic scope" value="Eukaryota"/>
</dbReference>
<dbReference type="GO" id="GO:0000214">
    <property type="term" value="C:tRNA-intron endonuclease complex"/>
    <property type="evidence" value="ECO:0000318"/>
    <property type="project" value="GO_Central"/>
</dbReference>
<keyword evidence="2" id="KW-0819">tRNA processing</keyword>
<dbReference type="Gene3D" id="3.40.1350.10">
    <property type="match status" value="1"/>
</dbReference>
<accession>Q55KR6</accession>
<dbReference type="InParanoid" id="Q5KAQ8"/>
<feature type="domain" description="tRNA-splicing endonuclease subunit Sen15" evidence="4">
    <location>
        <begin position="153"/>
        <end position="183"/>
    </location>
</feature>
<proteinExistence type="inferred from homology"/>
<comment type="similarity">
    <text evidence="1">Belongs to the SEN15 family.</text>
</comment>
<dbReference type="RefSeq" id="XP_024513654.1">
    <property type="nucleotide sequence ID" value="XM_024657930.1"/>
</dbReference>
<dbReference type="VEuPathDB" id="FungiDB:CNJ00840"/>
<organism evidence="5 6">
    <name type="scientific">Cryptococcus deneoformans (strain JEC21 / ATCC MYA-565)</name>
    <name type="common">Cryptococcus neoformans var. neoformans serotype D</name>
    <dbReference type="NCBI Taxonomy" id="214684"/>
    <lineage>
        <taxon>Eukaryota</taxon>
        <taxon>Fungi</taxon>
        <taxon>Dikarya</taxon>
        <taxon>Basidiomycota</taxon>
        <taxon>Agaricomycotina</taxon>
        <taxon>Tremellomycetes</taxon>
        <taxon>Tremellales</taxon>
        <taxon>Cryptococcaceae</taxon>
        <taxon>Cryptococcus</taxon>
        <taxon>Cryptococcus neoformans species complex</taxon>
    </lineage>
</organism>
<dbReference type="InterPro" id="IPR036167">
    <property type="entry name" value="tRNA_intron_Endo_cat-like_sf"/>
</dbReference>
<dbReference type="Pfam" id="PF09631">
    <property type="entry name" value="Sen15"/>
    <property type="match status" value="1"/>
</dbReference>
<dbReference type="Proteomes" id="UP000002149">
    <property type="component" value="Chromosome 10"/>
</dbReference>
<keyword evidence="6" id="KW-1185">Reference proteome</keyword>
<dbReference type="InterPro" id="IPR011856">
    <property type="entry name" value="tRNA_endonuc-like_dom_sf"/>
</dbReference>
<dbReference type="InterPro" id="IPR042777">
    <property type="entry name" value="Sen15_fungi"/>
</dbReference>
<dbReference type="GeneID" id="3254315"/>
<dbReference type="GO" id="GO:0003676">
    <property type="term" value="F:nucleic acid binding"/>
    <property type="evidence" value="ECO:0007669"/>
    <property type="project" value="InterPro"/>
</dbReference>
<dbReference type="STRING" id="214684.Q5KAQ8"/>
<reference evidence="5 6" key="1">
    <citation type="journal article" date="2005" name="Science">
        <title>The genome of the basidiomycetous yeast and human pathogen Cryptococcus neoformans.</title>
        <authorList>
            <person name="Loftus B.J."/>
            <person name="Fung E."/>
            <person name="Roncaglia P."/>
            <person name="Rowley D."/>
            <person name="Amedeo P."/>
            <person name="Bruno D."/>
            <person name="Vamathevan J."/>
            <person name="Miranda M."/>
            <person name="Anderson I.J."/>
            <person name="Fraser J.A."/>
            <person name="Allen J.E."/>
            <person name="Bosdet I.E."/>
            <person name="Brent M.R."/>
            <person name="Chiu R."/>
            <person name="Doering T.L."/>
            <person name="Donlin M.J."/>
            <person name="D'Souza C.A."/>
            <person name="Fox D.S."/>
            <person name="Grinberg V."/>
            <person name="Fu J."/>
            <person name="Fukushima M."/>
            <person name="Haas B.J."/>
            <person name="Huang J.C."/>
            <person name="Janbon G."/>
            <person name="Jones S.J."/>
            <person name="Koo H.L."/>
            <person name="Krzywinski M.I."/>
            <person name="Kwon-Chung J.K."/>
            <person name="Lengeler K.B."/>
            <person name="Maiti R."/>
            <person name="Marra M.A."/>
            <person name="Marra R.E."/>
            <person name="Mathewson C.A."/>
            <person name="Mitchell T.G."/>
            <person name="Pertea M."/>
            <person name="Riggs F.R."/>
            <person name="Salzberg S.L."/>
            <person name="Schein J.E."/>
            <person name="Shvartsbeyn A."/>
            <person name="Shin H."/>
            <person name="Shumway M."/>
            <person name="Specht C.A."/>
            <person name="Suh B.B."/>
            <person name="Tenney A."/>
            <person name="Utterback T.R."/>
            <person name="Wickes B.L."/>
            <person name="Wortman J.R."/>
            <person name="Wye N.H."/>
            <person name="Kronstad J.W."/>
            <person name="Lodge J.K."/>
            <person name="Heitman J."/>
            <person name="Davis R.W."/>
            <person name="Fraser C.M."/>
            <person name="Hyman R.W."/>
        </authorList>
    </citation>
    <scope>NUCLEOTIDE SEQUENCE [LARGE SCALE GENOMIC DNA]</scope>
    <source>
        <strain evidence="6">JEC21 / ATCC MYA-565</strain>
    </source>
</reference>
<evidence type="ECO:0000256" key="3">
    <source>
        <dbReference type="SAM" id="MobiDB-lite"/>
    </source>
</evidence>
<accession>Q5KAQ8</accession>
<evidence type="ECO:0000256" key="1">
    <source>
        <dbReference type="ARBA" id="ARBA00006091"/>
    </source>
</evidence>
<dbReference type="InterPro" id="IPR018593">
    <property type="entry name" value="tRNA-endonuc_su_Sen15"/>
</dbReference>
<gene>
    <name evidence="5" type="ordered locus">CNJ00840</name>
</gene>
<dbReference type="KEGG" id="cne:CNJ00840"/>
<evidence type="ECO:0000259" key="4">
    <source>
        <dbReference type="Pfam" id="PF09631"/>
    </source>
</evidence>
<dbReference type="PaxDb" id="214684-Q5KAQ8"/>
<evidence type="ECO:0000313" key="6">
    <source>
        <dbReference type="Proteomes" id="UP000002149"/>
    </source>
</evidence>
<dbReference type="GO" id="GO:0000379">
    <property type="term" value="P:tRNA-type intron splice site recognition and cleavage"/>
    <property type="evidence" value="ECO:0000318"/>
    <property type="project" value="GO_Central"/>
</dbReference>
<sequence>MARIPEYLQPYLEKFPLQAGPLLTSVKDLSLSVGWCDLRIVPLSGDASDWVVMVGHKRKEDPLRAVLPLPLHTTSLRPSVLKAIFKDLASIEVASLPEPISPFAPTLDELREQLGQTQTSDDAGKLQEEQQESEKKEESERTEEGKPGEESEEFDRETIYMAIVTGDSTVVYYKLSKGIKKPADIPDE</sequence>
<dbReference type="PANTHER" id="PTHR28518">
    <property type="entry name" value="TRNA-SPLICING ENDONUCLEASE SUBUNIT SEN15"/>
    <property type="match status" value="1"/>
</dbReference>
<dbReference type="PANTHER" id="PTHR28518:SF1">
    <property type="entry name" value="TRNA-SPLICING ENDONUCLEASE SUBUNIT SEN15"/>
    <property type="match status" value="1"/>
</dbReference>
<dbReference type="AlphaFoldDB" id="Q5KAQ8"/>